<accession>A0A177C411</accession>
<protein>
    <recommendedName>
        <fullName evidence="3">t-SNARE coiled-coil homology domain-containing protein</fullName>
    </recommendedName>
</protein>
<dbReference type="InterPro" id="IPR000727">
    <property type="entry name" value="T_SNARE_dom"/>
</dbReference>
<feature type="coiled-coil region" evidence="1">
    <location>
        <begin position="333"/>
        <end position="370"/>
    </location>
</feature>
<dbReference type="OrthoDB" id="3777260at2759"/>
<reference evidence="4 5" key="1">
    <citation type="submission" date="2016-05" db="EMBL/GenBank/DDBJ databases">
        <title>Comparative analysis of secretome profiles of manganese(II)-oxidizing ascomycete fungi.</title>
        <authorList>
            <consortium name="DOE Joint Genome Institute"/>
            <person name="Zeiner C.A."/>
            <person name="Purvine S.O."/>
            <person name="Zink E.M."/>
            <person name="Wu S."/>
            <person name="Pasa-Tolic L."/>
            <person name="Chaput D.L."/>
            <person name="Haridas S."/>
            <person name="Grigoriev I.V."/>
            <person name="Santelli C.M."/>
            <person name="Hansel C.M."/>
        </authorList>
    </citation>
    <scope>NUCLEOTIDE SEQUENCE [LARGE SCALE GENOMIC DNA]</scope>
    <source>
        <strain evidence="4 5">AP3s5-JAC2a</strain>
    </source>
</reference>
<feature type="coiled-coil region" evidence="1">
    <location>
        <begin position="406"/>
        <end position="496"/>
    </location>
</feature>
<evidence type="ECO:0000259" key="3">
    <source>
        <dbReference type="PROSITE" id="PS50192"/>
    </source>
</evidence>
<dbReference type="AlphaFoldDB" id="A0A177C411"/>
<evidence type="ECO:0000256" key="2">
    <source>
        <dbReference type="SAM" id="MobiDB-lite"/>
    </source>
</evidence>
<dbReference type="RefSeq" id="XP_018032511.1">
    <property type="nucleotide sequence ID" value="XM_018185128.1"/>
</dbReference>
<gene>
    <name evidence="4" type="ORF">CC84DRAFT_1262148</name>
</gene>
<sequence length="572" mass="64691">MTISAENNVIELTSRPQCKNPLQSGIHVAARSTSSEHRPAGKMVANKPRQVSDDSFASLTGLMKSKKDWAIQPKPLIPVVNGQFNPISPSESAVSEPTPARNLSAHRTASADTTAPRQVHHRAYDAKPHLETPNGLEPIVSKNHGYDKAAMSKMEDLIAEMSKMDTEATSERETIPNHPVGTQLGQQVHSPSQTLVDIDTASSSSAQGHISLPRSETPAFGFRTTEDELNARSKDSESAFHPSVNQPVVRCTPQVWDTMITQMVTLKKEKMEAQAKLAALKRDWTQRHQVKSDNSFELDQLRYRLQVNKDHKAMIHRDMHQKEADLLIKDLENESLKKQITNSEDMRERCEKLQAEADYLRTEVGKTEADNGQLKQIVIFKEHEVGELKESLARSKTKMTDHQQRAHNLVDTQKAREKKLKQLEKQLRDAQGTEEKLLDEIELLKTEIKPLKKQAKDLDSQLREKSSSCDRMRSDLRHTEKRLEVASKALHKVENHQHLKGAAHLIIPSDRTKLPRLVLPCIECFARNVTCDANSRCQNCNLSGERCHRWRCSQMHILRGGCQDIMCPLEHD</sequence>
<keyword evidence="1" id="KW-0175">Coiled coil</keyword>
<evidence type="ECO:0000256" key="1">
    <source>
        <dbReference type="SAM" id="Coils"/>
    </source>
</evidence>
<keyword evidence="5" id="KW-1185">Reference proteome</keyword>
<evidence type="ECO:0000313" key="5">
    <source>
        <dbReference type="Proteomes" id="UP000077069"/>
    </source>
</evidence>
<feature type="region of interest" description="Disordered" evidence="2">
    <location>
        <begin position="88"/>
        <end position="119"/>
    </location>
</feature>
<feature type="non-terminal residue" evidence="4">
    <location>
        <position position="572"/>
    </location>
</feature>
<proteinExistence type="predicted"/>
<dbReference type="PROSITE" id="PS50192">
    <property type="entry name" value="T_SNARE"/>
    <property type="match status" value="1"/>
</dbReference>
<organism evidence="4 5">
    <name type="scientific">Paraphaeosphaeria sporulosa</name>
    <dbReference type="NCBI Taxonomy" id="1460663"/>
    <lineage>
        <taxon>Eukaryota</taxon>
        <taxon>Fungi</taxon>
        <taxon>Dikarya</taxon>
        <taxon>Ascomycota</taxon>
        <taxon>Pezizomycotina</taxon>
        <taxon>Dothideomycetes</taxon>
        <taxon>Pleosporomycetidae</taxon>
        <taxon>Pleosporales</taxon>
        <taxon>Massarineae</taxon>
        <taxon>Didymosphaeriaceae</taxon>
        <taxon>Paraphaeosphaeria</taxon>
    </lineage>
</organism>
<name>A0A177C411_9PLEO</name>
<feature type="compositionally biased region" description="Polar residues" evidence="2">
    <location>
        <begin position="105"/>
        <end position="116"/>
    </location>
</feature>
<dbReference type="EMBL" id="KV441556">
    <property type="protein sequence ID" value="OAG02146.1"/>
    <property type="molecule type" value="Genomic_DNA"/>
</dbReference>
<feature type="domain" description="T-SNARE coiled-coil homology" evidence="3">
    <location>
        <begin position="431"/>
        <end position="493"/>
    </location>
</feature>
<dbReference type="InParanoid" id="A0A177C411"/>
<dbReference type="GeneID" id="28768614"/>
<evidence type="ECO:0000313" key="4">
    <source>
        <dbReference type="EMBL" id="OAG02146.1"/>
    </source>
</evidence>
<dbReference type="Proteomes" id="UP000077069">
    <property type="component" value="Unassembled WGS sequence"/>
</dbReference>